<dbReference type="SUPFAM" id="SSF48452">
    <property type="entry name" value="TPR-like"/>
    <property type="match status" value="1"/>
</dbReference>
<sequence length="883" mass="105283">MVEFCLNIILHFPFYDVDYYNKIFQEFNIQKINLIPLYENIDTDKYLAFFQNHNISINVSKNIQFTGYNTLISHIVRDNKENEMLNLLTDYDQKIEFDNLDECFKTSNEIYIKHFEKNHYYPKLFIFNNNIDLDKSSMAYYSFFPLEKTISKNIISSCVLNDNTLQTKYKNIVNTINDESAKHGLTELCIGNYILKNFIKTIENCNKINNSEKWFVNYLLCVSYFNLNNYKKTLEHANICININPKRIEPIYILSKMYFTNKDIPNALEMLKNIPIDKIEYNTNNYFCEIHIYDFFIHIENILVNKYIKNIPKSIKICELINTYIINDSYYSIINSLLNNMLIQTIPNNIDAGESQLFDGFYKDKRPDNGYKFIIDSDNDIFDTIHYNISENKLYLNDKPLSTDFSHKSFTSFRHEDNRYIITDIYPKLNIKKINNELQLEDYKTYDFKWNNLLFSSKLELYRNIYIGILNHKKTSIYRFLFLNSKTLEPITISNTFKLANNIKILDIIIKNDNLYIISDNMIYKLPISDLYFKFNFPIDYNENILIDIDNNINIDITTKGYTLTKLKYKNYTISNNESKVNVEYDFNSNIVKINHLSYNSVIKDFIFLPNNMSTLDKQYDIHYYNKSTIEPNLIKRIEEENFTVNDIYENSKYLIINNYELENLSLIEISKIIESKTLIISLIDEENMNDISQKKTYSNNQFLNKLYLFNILKNDDYIDFIIDNIVKNDEYEQRSEYMSIDIENIYNNCNIFKHFFELSDTLKRKQRNMEDILTKNDYKSYLLNKISEEVVNTNILEILKYILINKQNVDIFYSVKEIPEIIDKFNIFNDSLYTDCMENLSDLAPISCILYLNNVAESINYREVCDENSLIYCADENLLYYT</sequence>
<organism evidence="1">
    <name type="scientific">viral metagenome</name>
    <dbReference type="NCBI Taxonomy" id="1070528"/>
    <lineage>
        <taxon>unclassified sequences</taxon>
        <taxon>metagenomes</taxon>
        <taxon>organismal metagenomes</taxon>
    </lineage>
</organism>
<accession>A0A6C0JC49</accession>
<name>A0A6C0JC49_9ZZZZ</name>
<proteinExistence type="predicted"/>
<dbReference type="InterPro" id="IPR011990">
    <property type="entry name" value="TPR-like_helical_dom_sf"/>
</dbReference>
<evidence type="ECO:0000313" key="1">
    <source>
        <dbReference type="EMBL" id="QHU03415.1"/>
    </source>
</evidence>
<protein>
    <submittedName>
        <fullName evidence="1">Uncharacterized protein</fullName>
    </submittedName>
</protein>
<dbReference type="EMBL" id="MN740377">
    <property type="protein sequence ID" value="QHU03415.1"/>
    <property type="molecule type" value="Genomic_DNA"/>
</dbReference>
<dbReference type="Gene3D" id="1.25.40.10">
    <property type="entry name" value="Tetratricopeptide repeat domain"/>
    <property type="match status" value="1"/>
</dbReference>
<reference evidence="1" key="1">
    <citation type="journal article" date="2020" name="Nature">
        <title>Giant virus diversity and host interactions through global metagenomics.</title>
        <authorList>
            <person name="Schulz F."/>
            <person name="Roux S."/>
            <person name="Paez-Espino D."/>
            <person name="Jungbluth S."/>
            <person name="Walsh D.A."/>
            <person name="Denef V.J."/>
            <person name="McMahon K.D."/>
            <person name="Konstantinidis K.T."/>
            <person name="Eloe-Fadrosh E.A."/>
            <person name="Kyrpides N.C."/>
            <person name="Woyke T."/>
        </authorList>
    </citation>
    <scope>NUCLEOTIDE SEQUENCE</scope>
    <source>
        <strain evidence="1">GVMAG-M-3300026093-6</strain>
    </source>
</reference>
<dbReference type="AlphaFoldDB" id="A0A6C0JC49"/>